<reference evidence="1" key="1">
    <citation type="journal article" date="2020" name="Stud. Mycol.">
        <title>101 Dothideomycetes genomes: a test case for predicting lifestyles and emergence of pathogens.</title>
        <authorList>
            <person name="Haridas S."/>
            <person name="Albert R."/>
            <person name="Binder M."/>
            <person name="Bloem J."/>
            <person name="Labutti K."/>
            <person name="Salamov A."/>
            <person name="Andreopoulos B."/>
            <person name="Baker S."/>
            <person name="Barry K."/>
            <person name="Bills G."/>
            <person name="Bluhm B."/>
            <person name="Cannon C."/>
            <person name="Castanera R."/>
            <person name="Culley D."/>
            <person name="Daum C."/>
            <person name="Ezra D."/>
            <person name="Gonzalez J."/>
            <person name="Henrissat B."/>
            <person name="Kuo A."/>
            <person name="Liang C."/>
            <person name="Lipzen A."/>
            <person name="Lutzoni F."/>
            <person name="Magnuson J."/>
            <person name="Mondo S."/>
            <person name="Nolan M."/>
            <person name="Ohm R."/>
            <person name="Pangilinan J."/>
            <person name="Park H.-J."/>
            <person name="Ramirez L."/>
            <person name="Alfaro M."/>
            <person name="Sun H."/>
            <person name="Tritt A."/>
            <person name="Yoshinaga Y."/>
            <person name="Zwiers L.-H."/>
            <person name="Turgeon B."/>
            <person name="Goodwin S."/>
            <person name="Spatafora J."/>
            <person name="Crous P."/>
            <person name="Grigoriev I."/>
        </authorList>
    </citation>
    <scope>NUCLEOTIDE SEQUENCE</scope>
    <source>
        <strain evidence="1">CBS 125425</strain>
    </source>
</reference>
<protein>
    <submittedName>
        <fullName evidence="1">Uncharacterized protein</fullName>
    </submittedName>
</protein>
<proteinExistence type="predicted"/>
<dbReference type="EMBL" id="ML996125">
    <property type="protein sequence ID" value="KAF2736395.1"/>
    <property type="molecule type" value="Genomic_DNA"/>
</dbReference>
<dbReference type="Proteomes" id="UP000799444">
    <property type="component" value="Unassembled WGS sequence"/>
</dbReference>
<dbReference type="InterPro" id="IPR029058">
    <property type="entry name" value="AB_hydrolase_fold"/>
</dbReference>
<comment type="caution">
    <text evidence="1">The sequence shown here is derived from an EMBL/GenBank/DDBJ whole genome shotgun (WGS) entry which is preliminary data.</text>
</comment>
<dbReference type="Gene3D" id="3.40.50.1820">
    <property type="entry name" value="alpha/beta hydrolase"/>
    <property type="match status" value="1"/>
</dbReference>
<name>A0A9P4V5H9_9PLEO</name>
<sequence length="284" mass="32141">MLRNFQVLVIQIEDHEHRGTYDYDCEAMMTGETMTVAAYKEEDLRIRGASSYYILLTRKLILEIQLQIFQTYIQYTITMASSQSATANPCTECQKVHIIEAAKPKFEDYPYLLHEDKALNEPMENAEEAKSKFDPFTIHKGIYKGTTTFAVFVPKTLLSEDGAKKKCRIHVRFHGGGFVRYTTPPISLESYSHPLQCTGSATFAPWFAQYLLSLSIRENAIIISPNHPKLPESNGSELLSYIDAFWAWFGTANNLSNFLKIHNIPVTVLSPSHPSLPAIPTNLP</sequence>
<dbReference type="OrthoDB" id="19653at2759"/>
<accession>A0A9P4V5H9</accession>
<evidence type="ECO:0000313" key="2">
    <source>
        <dbReference type="Proteomes" id="UP000799444"/>
    </source>
</evidence>
<keyword evidence="2" id="KW-1185">Reference proteome</keyword>
<organism evidence="1 2">
    <name type="scientific">Polyplosphaeria fusca</name>
    <dbReference type="NCBI Taxonomy" id="682080"/>
    <lineage>
        <taxon>Eukaryota</taxon>
        <taxon>Fungi</taxon>
        <taxon>Dikarya</taxon>
        <taxon>Ascomycota</taxon>
        <taxon>Pezizomycotina</taxon>
        <taxon>Dothideomycetes</taxon>
        <taxon>Pleosporomycetidae</taxon>
        <taxon>Pleosporales</taxon>
        <taxon>Tetraplosphaeriaceae</taxon>
        <taxon>Polyplosphaeria</taxon>
    </lineage>
</organism>
<dbReference type="AlphaFoldDB" id="A0A9P4V5H9"/>
<evidence type="ECO:0000313" key="1">
    <source>
        <dbReference type="EMBL" id="KAF2736395.1"/>
    </source>
</evidence>
<gene>
    <name evidence="1" type="ORF">EJ04DRAFT_159255</name>
</gene>